<dbReference type="PRINTS" id="PR00035">
    <property type="entry name" value="HTHGNTR"/>
</dbReference>
<dbReference type="PANTHER" id="PTHR44846:SF17">
    <property type="entry name" value="GNTR-FAMILY TRANSCRIPTIONAL REGULATOR"/>
    <property type="match status" value="1"/>
</dbReference>
<dbReference type="CDD" id="cd07377">
    <property type="entry name" value="WHTH_GntR"/>
    <property type="match status" value="1"/>
</dbReference>
<dbReference type="GO" id="GO:0045892">
    <property type="term" value="P:negative regulation of DNA-templated transcription"/>
    <property type="evidence" value="ECO:0007669"/>
    <property type="project" value="TreeGrafter"/>
</dbReference>
<dbReference type="SMART" id="SM00345">
    <property type="entry name" value="HTH_GNTR"/>
    <property type="match status" value="1"/>
</dbReference>
<dbReference type="PANTHER" id="PTHR44846">
    <property type="entry name" value="MANNOSYL-D-GLYCERATE TRANSPORT/METABOLISM SYSTEM REPRESSOR MNGR-RELATED"/>
    <property type="match status" value="1"/>
</dbReference>
<proteinExistence type="predicted"/>
<name>A0A9X1U069_9CORY</name>
<dbReference type="Proteomes" id="UP001139336">
    <property type="component" value="Unassembled WGS sequence"/>
</dbReference>
<evidence type="ECO:0000313" key="6">
    <source>
        <dbReference type="Proteomes" id="UP001139336"/>
    </source>
</evidence>
<dbReference type="SMART" id="SM00866">
    <property type="entry name" value="UTRA"/>
    <property type="match status" value="1"/>
</dbReference>
<dbReference type="Pfam" id="PF07702">
    <property type="entry name" value="UTRA"/>
    <property type="match status" value="1"/>
</dbReference>
<dbReference type="Gene3D" id="1.10.10.10">
    <property type="entry name" value="Winged helix-like DNA-binding domain superfamily/Winged helix DNA-binding domain"/>
    <property type="match status" value="1"/>
</dbReference>
<keyword evidence="6" id="KW-1185">Reference proteome</keyword>
<accession>A0A9X1U069</accession>
<evidence type="ECO:0000313" key="5">
    <source>
        <dbReference type="EMBL" id="MCF4007716.1"/>
    </source>
</evidence>
<dbReference type="InterPro" id="IPR028978">
    <property type="entry name" value="Chorismate_lyase_/UTRA_dom_sf"/>
</dbReference>
<dbReference type="InterPro" id="IPR050679">
    <property type="entry name" value="Bact_HTH_transcr_reg"/>
</dbReference>
<gene>
    <name evidence="5" type="ORF">L1O03_11130</name>
</gene>
<dbReference type="InterPro" id="IPR036388">
    <property type="entry name" value="WH-like_DNA-bd_sf"/>
</dbReference>
<keyword evidence="1" id="KW-0805">Transcription regulation</keyword>
<dbReference type="InterPro" id="IPR036390">
    <property type="entry name" value="WH_DNA-bd_sf"/>
</dbReference>
<dbReference type="SUPFAM" id="SSF64288">
    <property type="entry name" value="Chorismate lyase-like"/>
    <property type="match status" value="1"/>
</dbReference>
<keyword evidence="3" id="KW-0804">Transcription</keyword>
<dbReference type="InterPro" id="IPR011663">
    <property type="entry name" value="UTRA"/>
</dbReference>
<dbReference type="AlphaFoldDB" id="A0A9X1U069"/>
<keyword evidence="2" id="KW-0238">DNA-binding</keyword>
<dbReference type="GO" id="GO:0003677">
    <property type="term" value="F:DNA binding"/>
    <property type="evidence" value="ECO:0007669"/>
    <property type="project" value="UniProtKB-KW"/>
</dbReference>
<dbReference type="SUPFAM" id="SSF46785">
    <property type="entry name" value="Winged helix' DNA-binding domain"/>
    <property type="match status" value="1"/>
</dbReference>
<dbReference type="Gene3D" id="3.40.1410.10">
    <property type="entry name" value="Chorismate lyase-like"/>
    <property type="match status" value="1"/>
</dbReference>
<dbReference type="Pfam" id="PF00392">
    <property type="entry name" value="GntR"/>
    <property type="match status" value="1"/>
</dbReference>
<dbReference type="GO" id="GO:0003700">
    <property type="term" value="F:DNA-binding transcription factor activity"/>
    <property type="evidence" value="ECO:0007669"/>
    <property type="project" value="InterPro"/>
</dbReference>
<evidence type="ECO:0000256" key="1">
    <source>
        <dbReference type="ARBA" id="ARBA00023015"/>
    </source>
</evidence>
<dbReference type="EMBL" id="JAKGSI010000007">
    <property type="protein sequence ID" value="MCF4007716.1"/>
    <property type="molecule type" value="Genomic_DNA"/>
</dbReference>
<reference evidence="5" key="1">
    <citation type="submission" date="2022-01" db="EMBL/GenBank/DDBJ databases">
        <title>Corynebacterium sp. nov isolated from isolated from the feces of the greater white-fronted geese (Anser albifrons) at Poyang Lake, PR China.</title>
        <authorList>
            <person name="Liu Q."/>
        </authorList>
    </citation>
    <scope>NUCLEOTIDE SEQUENCE</scope>
    <source>
        <strain evidence="5">JCM 32435</strain>
    </source>
</reference>
<feature type="domain" description="HTH gntR-type" evidence="4">
    <location>
        <begin position="10"/>
        <end position="78"/>
    </location>
</feature>
<organism evidence="5 6">
    <name type="scientific">Corynebacterium uropygiale</name>
    <dbReference type="NCBI Taxonomy" id="1775911"/>
    <lineage>
        <taxon>Bacteria</taxon>
        <taxon>Bacillati</taxon>
        <taxon>Actinomycetota</taxon>
        <taxon>Actinomycetes</taxon>
        <taxon>Mycobacteriales</taxon>
        <taxon>Corynebacteriaceae</taxon>
        <taxon>Corynebacterium</taxon>
    </lineage>
</organism>
<protein>
    <submittedName>
        <fullName evidence="5">GntR family transcriptional regulator</fullName>
    </submittedName>
</protein>
<comment type="caution">
    <text evidence="5">The sequence shown here is derived from an EMBL/GenBank/DDBJ whole genome shotgun (WGS) entry which is preliminary data.</text>
</comment>
<dbReference type="InterPro" id="IPR000524">
    <property type="entry name" value="Tscrpt_reg_HTH_GntR"/>
</dbReference>
<evidence type="ECO:0000259" key="4">
    <source>
        <dbReference type="PROSITE" id="PS50949"/>
    </source>
</evidence>
<sequence length="256" mass="27773">MASTRPTAPEQQYLLIASALRESIRSGELSPGESLPSEAALCDSYMSSRGTVRHALDVLRTEGLISSGQGRRSRVLSTVPAQNFDDIISFTQWCKASGLQPGQRTQSTDVRPADAGLAALLDIAEGDEVLIIHRLRLIDGTPAMVERLRYPIAVGRHLDGVDTDAGSIYQAFLDAGVDFHHAQRTIDAVGADEEDARLLGVETSTPLLRVRRRSFDSQGRPVEASDDRYLPQHATFMVTNVRGTPSNGAIAPRARL</sequence>
<dbReference type="PROSITE" id="PS50949">
    <property type="entry name" value="HTH_GNTR"/>
    <property type="match status" value="1"/>
</dbReference>
<evidence type="ECO:0000256" key="2">
    <source>
        <dbReference type="ARBA" id="ARBA00023125"/>
    </source>
</evidence>
<evidence type="ECO:0000256" key="3">
    <source>
        <dbReference type="ARBA" id="ARBA00023163"/>
    </source>
</evidence>
<dbReference type="RefSeq" id="WP_236120043.1">
    <property type="nucleotide sequence ID" value="NZ_JAKGSI010000007.1"/>
</dbReference>